<dbReference type="EMBL" id="CYZU01000073">
    <property type="protein sequence ID" value="CUP26741.1"/>
    <property type="molecule type" value="Genomic_DNA"/>
</dbReference>
<dbReference type="STRING" id="39482.ERS852491_04701"/>
<protein>
    <submittedName>
        <fullName evidence="1">Uncharacterized protein</fullName>
    </submittedName>
</protein>
<gene>
    <name evidence="1" type="ORF">ERS852491_04701</name>
</gene>
<dbReference type="Proteomes" id="UP000095544">
    <property type="component" value="Unassembled WGS sequence"/>
</dbReference>
<evidence type="ECO:0000313" key="2">
    <source>
        <dbReference type="Proteomes" id="UP000095544"/>
    </source>
</evidence>
<name>A0A174LUS7_9FIRM</name>
<dbReference type="RefSeq" id="WP_050640098.1">
    <property type="nucleotide sequence ID" value="NZ_CABKUE010000008.1"/>
</dbReference>
<evidence type="ECO:0000313" key="1">
    <source>
        <dbReference type="EMBL" id="CUP26741.1"/>
    </source>
</evidence>
<sequence>MLQGIETVFDNKEKMLGHLKKKSYEKNTAEFLERNGHYFQEMAEYVAQAEDKEAAAREIGECLVKAVNDHFSNKKGKIDSRTQVDLNFFMIYYVFPSVLGLEGDDSNLIAEGICKVWGKSFKESNIQYTDYDSLYQSFREKIFGIF</sequence>
<accession>A0A174LUS7</accession>
<organism evidence="1 2">
    <name type="scientific">Faecalicatena contorta</name>
    <dbReference type="NCBI Taxonomy" id="39482"/>
    <lineage>
        <taxon>Bacteria</taxon>
        <taxon>Bacillati</taxon>
        <taxon>Bacillota</taxon>
        <taxon>Clostridia</taxon>
        <taxon>Lachnospirales</taxon>
        <taxon>Lachnospiraceae</taxon>
        <taxon>Faecalicatena</taxon>
    </lineage>
</organism>
<dbReference type="OrthoDB" id="2003538at2"/>
<reference evidence="1 2" key="1">
    <citation type="submission" date="2015-09" db="EMBL/GenBank/DDBJ databases">
        <authorList>
            <consortium name="Pathogen Informatics"/>
        </authorList>
    </citation>
    <scope>NUCLEOTIDE SEQUENCE [LARGE SCALE GENOMIC DNA]</scope>
    <source>
        <strain evidence="1 2">2789STDY5834876</strain>
    </source>
</reference>
<proteinExistence type="predicted"/>
<dbReference type="AlphaFoldDB" id="A0A174LUS7"/>